<proteinExistence type="predicted"/>
<evidence type="ECO:0000313" key="4">
    <source>
        <dbReference type="Proteomes" id="UP000596130"/>
    </source>
</evidence>
<dbReference type="InterPro" id="IPR011042">
    <property type="entry name" value="6-blade_b-propeller_TolB-like"/>
</dbReference>
<dbReference type="Gene3D" id="2.120.10.30">
    <property type="entry name" value="TolB, C-terminal domain"/>
    <property type="match status" value="1"/>
</dbReference>
<reference evidence="3 4" key="1">
    <citation type="submission" date="2020-12" db="EMBL/GenBank/DDBJ databases">
        <title>Identification and biosynthesis of polyene macrolides produced by Streptomyces alfalfae Men-myco-93-63.</title>
        <authorList>
            <person name="Liu D."/>
            <person name="Li Y."/>
            <person name="Liu L."/>
            <person name="Han X."/>
            <person name="Shen F."/>
        </authorList>
    </citation>
    <scope>NUCLEOTIDE SEQUENCE [LARGE SCALE GENOMIC DNA]</scope>
    <source>
        <strain evidence="3 4">Men-myco-93-63</strain>
    </source>
</reference>
<feature type="region of interest" description="Disordered" evidence="1">
    <location>
        <begin position="94"/>
        <end position="116"/>
    </location>
</feature>
<protein>
    <submittedName>
        <fullName evidence="3">Phytase</fullName>
    </submittedName>
</protein>
<sequence length="482" mass="50956">MSTPRCSPSLHLATHYPSVILHTEITDSARPVPGPPSRRDPYVVTPRTPRSAALALATAVVSLAALALPYQALAAPAGATKAALPAVTPRAETPALHDDEAGGDADADDPAIWRDDADPDRSLVIATGKQGGLRVYDLAAREVQSLPAPAAPGPDHAPGRYNNVDLVHGLRLSSGPADLAVTSDRGTDRLRFYRIDNSRPGGPLTDVTDPSAPPIFSADQAEIDDQRTAYGLATWTDKATGRSYALVSQRERTSIALLELTPAADGKVSYRKVRTIDLPADFRLPNGTSWTPCGEPGELPQVEGMVVDPADGTLYAGQEDVGIWRLRADLTGKPKLIDKVREYGVPGAYDEETEECTPGADPGYGGKRVTADVEGLTLLTEKDGDGYLLASSQGDNTFAAYDREVSDANEYEGGFRVTAASATLDGSEECDGAAVLNESLGSRFPNGLLVVQDGHDAPGDSERPSTNFKFVDLGKVMDALDD</sequence>
<evidence type="ECO:0000256" key="1">
    <source>
        <dbReference type="SAM" id="MobiDB-lite"/>
    </source>
</evidence>
<organism evidence="3 4">
    <name type="scientific">Streptomyces alfalfae</name>
    <dbReference type="NCBI Taxonomy" id="1642299"/>
    <lineage>
        <taxon>Bacteria</taxon>
        <taxon>Bacillati</taxon>
        <taxon>Actinomycetota</taxon>
        <taxon>Actinomycetes</taxon>
        <taxon>Kitasatosporales</taxon>
        <taxon>Streptomycetaceae</taxon>
        <taxon>Streptomyces</taxon>
    </lineage>
</organism>
<feature type="domain" description="BPP" evidence="2">
    <location>
        <begin position="77"/>
        <end position="480"/>
    </location>
</feature>
<dbReference type="Pfam" id="PF02333">
    <property type="entry name" value="Phytase"/>
    <property type="match status" value="2"/>
</dbReference>
<accession>A0A7T4PD60</accession>
<dbReference type="EMBL" id="CP065959">
    <property type="protein sequence ID" value="QQC87970.1"/>
    <property type="molecule type" value="Genomic_DNA"/>
</dbReference>
<dbReference type="Proteomes" id="UP000596130">
    <property type="component" value="Chromosome"/>
</dbReference>
<dbReference type="InterPro" id="IPR003431">
    <property type="entry name" value="B-propeller_Phytase"/>
</dbReference>
<dbReference type="AlphaFoldDB" id="A0A7T4PD60"/>
<gene>
    <name evidence="3" type="ORF">I8755_05810</name>
</gene>
<dbReference type="PROSITE" id="PS51662">
    <property type="entry name" value="BP_PHYTASE"/>
    <property type="match status" value="1"/>
</dbReference>
<name>A0A7T4PD60_9ACTN</name>
<evidence type="ECO:0000259" key="2">
    <source>
        <dbReference type="PROSITE" id="PS51662"/>
    </source>
</evidence>
<evidence type="ECO:0000313" key="3">
    <source>
        <dbReference type="EMBL" id="QQC87970.1"/>
    </source>
</evidence>
<feature type="region of interest" description="Disordered" evidence="1">
    <location>
        <begin position="26"/>
        <end position="45"/>
    </location>
</feature>
<dbReference type="GO" id="GO:0016158">
    <property type="term" value="F:inositol hexakisphosphate 3-phosphatase activity"/>
    <property type="evidence" value="ECO:0007669"/>
    <property type="project" value="InterPro"/>
</dbReference>
<dbReference type="SUPFAM" id="SSF50956">
    <property type="entry name" value="Thermostable phytase (3-phytase)"/>
    <property type="match status" value="1"/>
</dbReference>